<dbReference type="GO" id="GO:0010235">
    <property type="term" value="P:guard mother cell cytokinesis"/>
    <property type="evidence" value="ECO:0007669"/>
    <property type="project" value="UniProtKB-ARBA"/>
</dbReference>
<keyword evidence="5" id="KW-0804">Transcription</keyword>
<feature type="domain" description="HTH myb-type" evidence="11">
    <location>
        <begin position="64"/>
        <end position="118"/>
    </location>
</feature>
<evidence type="ECO:0000256" key="3">
    <source>
        <dbReference type="ARBA" id="ARBA00023015"/>
    </source>
</evidence>
<dbReference type="GO" id="GO:0032875">
    <property type="term" value="P:regulation of DNA endoreduplication"/>
    <property type="evidence" value="ECO:0007669"/>
    <property type="project" value="UniProtKB-ARBA"/>
</dbReference>
<dbReference type="GO" id="GO:0010052">
    <property type="term" value="P:guard cell differentiation"/>
    <property type="evidence" value="ECO:0007669"/>
    <property type="project" value="UniProtKB-ARBA"/>
</dbReference>
<feature type="domain" description="Myb-like" evidence="9">
    <location>
        <begin position="64"/>
        <end position="114"/>
    </location>
</feature>
<dbReference type="InterPro" id="IPR017930">
    <property type="entry name" value="Myb_dom"/>
</dbReference>
<dbReference type="PANTHER" id="PTHR45614:SF76">
    <property type="entry name" value="TRANSCRIPTION FACTOR MYB124"/>
    <property type="match status" value="1"/>
</dbReference>
<feature type="domain" description="SANT" evidence="10">
    <location>
        <begin position="72"/>
        <end position="118"/>
    </location>
</feature>
<dbReference type="GO" id="GO:1901002">
    <property type="term" value="P:positive regulation of response to salt stress"/>
    <property type="evidence" value="ECO:0007669"/>
    <property type="project" value="UniProtKB-ARBA"/>
</dbReference>
<evidence type="ECO:0000256" key="7">
    <source>
        <dbReference type="ARBA" id="ARBA00063045"/>
    </source>
</evidence>
<dbReference type="PROSITE" id="PS50090">
    <property type="entry name" value="MYB_LIKE"/>
    <property type="match status" value="2"/>
</dbReference>
<dbReference type="GO" id="GO:2000037">
    <property type="term" value="P:regulation of stomatal complex patterning"/>
    <property type="evidence" value="ECO:0007669"/>
    <property type="project" value="UniProtKB-ARBA"/>
</dbReference>
<dbReference type="GO" id="GO:1902584">
    <property type="term" value="P:positive regulation of response to water deprivation"/>
    <property type="evidence" value="ECO:0007669"/>
    <property type="project" value="UniProtKB-ARBA"/>
</dbReference>
<evidence type="ECO:0000256" key="8">
    <source>
        <dbReference type="SAM" id="MobiDB-lite"/>
    </source>
</evidence>
<comment type="subunit">
    <text evidence="7">Interacts with RBR1.</text>
</comment>
<dbReference type="GO" id="GO:0009737">
    <property type="term" value="P:response to abscisic acid"/>
    <property type="evidence" value="ECO:0007669"/>
    <property type="project" value="UniProtKB-ARBA"/>
</dbReference>
<dbReference type="InterPro" id="IPR009057">
    <property type="entry name" value="Homeodomain-like_sf"/>
</dbReference>
<dbReference type="GO" id="GO:0009629">
    <property type="term" value="P:response to gravity"/>
    <property type="evidence" value="ECO:0007669"/>
    <property type="project" value="UniProtKB-ARBA"/>
</dbReference>
<feature type="region of interest" description="Disordered" evidence="8">
    <location>
        <begin position="450"/>
        <end position="473"/>
    </location>
</feature>
<dbReference type="GO" id="GO:0000978">
    <property type="term" value="F:RNA polymerase II cis-regulatory region sequence-specific DNA binding"/>
    <property type="evidence" value="ECO:0007669"/>
    <property type="project" value="TreeGrafter"/>
</dbReference>
<proteinExistence type="predicted"/>
<protein>
    <submittedName>
        <fullName evidence="12">Uncharacterized protein</fullName>
    </submittedName>
</protein>
<organism evidence="12 13">
    <name type="scientific">Trapa natans</name>
    <name type="common">Water chestnut</name>
    <dbReference type="NCBI Taxonomy" id="22666"/>
    <lineage>
        <taxon>Eukaryota</taxon>
        <taxon>Viridiplantae</taxon>
        <taxon>Streptophyta</taxon>
        <taxon>Embryophyta</taxon>
        <taxon>Tracheophyta</taxon>
        <taxon>Spermatophyta</taxon>
        <taxon>Magnoliopsida</taxon>
        <taxon>eudicotyledons</taxon>
        <taxon>Gunneridae</taxon>
        <taxon>Pentapetalae</taxon>
        <taxon>rosids</taxon>
        <taxon>malvids</taxon>
        <taxon>Myrtales</taxon>
        <taxon>Lythraceae</taxon>
        <taxon>Trapa</taxon>
    </lineage>
</organism>
<dbReference type="PROSITE" id="PS51293">
    <property type="entry name" value="SANT"/>
    <property type="match status" value="1"/>
</dbReference>
<dbReference type="GO" id="GO:0050891">
    <property type="term" value="P:multicellular organismal-level water homeostasis"/>
    <property type="evidence" value="ECO:0007669"/>
    <property type="project" value="UniProtKB-ARBA"/>
</dbReference>
<comment type="subcellular location">
    <subcellularLocation>
        <location evidence="1">Nucleus</location>
    </subcellularLocation>
</comment>
<dbReference type="CDD" id="cd00167">
    <property type="entry name" value="SANT"/>
    <property type="match status" value="2"/>
</dbReference>
<evidence type="ECO:0000313" key="12">
    <source>
        <dbReference type="EMBL" id="KAK4788939.1"/>
    </source>
</evidence>
<evidence type="ECO:0000256" key="6">
    <source>
        <dbReference type="ARBA" id="ARBA00023242"/>
    </source>
</evidence>
<dbReference type="InterPro" id="IPR001005">
    <property type="entry name" value="SANT/Myb"/>
</dbReference>
<dbReference type="GO" id="GO:1901333">
    <property type="term" value="P:positive regulation of lateral root development"/>
    <property type="evidence" value="ECO:0007669"/>
    <property type="project" value="UniProtKB-ARBA"/>
</dbReference>
<dbReference type="GO" id="GO:0010376">
    <property type="term" value="P:stomatal complex formation"/>
    <property type="evidence" value="ECO:0007669"/>
    <property type="project" value="UniProtKB-ARBA"/>
</dbReference>
<accession>A0AAN7LQA1</accession>
<feature type="domain" description="HTH myb-type" evidence="11">
    <location>
        <begin position="19"/>
        <end position="63"/>
    </location>
</feature>
<dbReference type="InterPro" id="IPR017884">
    <property type="entry name" value="SANT_dom"/>
</dbReference>
<reference evidence="12 13" key="1">
    <citation type="journal article" date="2023" name="Hortic Res">
        <title>Pangenome of water caltrop reveals structural variations and asymmetric subgenome divergence after allopolyploidization.</title>
        <authorList>
            <person name="Zhang X."/>
            <person name="Chen Y."/>
            <person name="Wang L."/>
            <person name="Yuan Y."/>
            <person name="Fang M."/>
            <person name="Shi L."/>
            <person name="Lu R."/>
            <person name="Comes H.P."/>
            <person name="Ma Y."/>
            <person name="Chen Y."/>
            <person name="Huang G."/>
            <person name="Zhou Y."/>
            <person name="Zheng Z."/>
            <person name="Qiu Y."/>
        </authorList>
    </citation>
    <scope>NUCLEOTIDE SEQUENCE [LARGE SCALE GENOMIC DNA]</scope>
    <source>
        <strain evidence="12">F231</strain>
    </source>
</reference>
<dbReference type="GO" id="GO:0048364">
    <property type="term" value="P:root development"/>
    <property type="evidence" value="ECO:0007669"/>
    <property type="project" value="UniProtKB-ARBA"/>
</dbReference>
<keyword evidence="13" id="KW-1185">Reference proteome</keyword>
<dbReference type="AlphaFoldDB" id="A0AAN7LQA1"/>
<evidence type="ECO:0000259" key="10">
    <source>
        <dbReference type="PROSITE" id="PS51293"/>
    </source>
</evidence>
<evidence type="ECO:0000256" key="1">
    <source>
        <dbReference type="ARBA" id="ARBA00004123"/>
    </source>
</evidence>
<dbReference type="SUPFAM" id="SSF46689">
    <property type="entry name" value="Homeodomain-like"/>
    <property type="match status" value="1"/>
</dbReference>
<dbReference type="Proteomes" id="UP001346149">
    <property type="component" value="Unassembled WGS sequence"/>
</dbReference>
<gene>
    <name evidence="12" type="ORF">SAY86_020258</name>
</gene>
<evidence type="ECO:0000259" key="11">
    <source>
        <dbReference type="PROSITE" id="PS51294"/>
    </source>
</evidence>
<dbReference type="Pfam" id="PF00249">
    <property type="entry name" value="Myb_DNA-binding"/>
    <property type="match status" value="2"/>
</dbReference>
<dbReference type="GO" id="GO:0005634">
    <property type="term" value="C:nucleus"/>
    <property type="evidence" value="ECO:0007669"/>
    <property type="project" value="UniProtKB-SubCell"/>
</dbReference>
<dbReference type="GO" id="GO:0009554">
    <property type="term" value="P:megasporogenesis"/>
    <property type="evidence" value="ECO:0007669"/>
    <property type="project" value="UniProtKB-ARBA"/>
</dbReference>
<keyword evidence="4" id="KW-0238">DNA-binding</keyword>
<dbReference type="Gene3D" id="1.10.10.60">
    <property type="entry name" value="Homeodomain-like"/>
    <property type="match status" value="2"/>
</dbReference>
<dbReference type="GO" id="GO:1902806">
    <property type="term" value="P:regulation of cell cycle G1/S phase transition"/>
    <property type="evidence" value="ECO:0007669"/>
    <property type="project" value="UniProtKB-ARBA"/>
</dbReference>
<dbReference type="SMART" id="SM00717">
    <property type="entry name" value="SANT"/>
    <property type="match status" value="2"/>
</dbReference>
<feature type="domain" description="Myb-like" evidence="9">
    <location>
        <begin position="20"/>
        <end position="63"/>
    </location>
</feature>
<dbReference type="PANTHER" id="PTHR45614">
    <property type="entry name" value="MYB PROTEIN-RELATED"/>
    <property type="match status" value="1"/>
</dbReference>
<dbReference type="GO" id="GO:0010444">
    <property type="term" value="P:guard mother cell differentiation"/>
    <property type="evidence" value="ECO:0007669"/>
    <property type="project" value="UniProtKB-ARBA"/>
</dbReference>
<keyword evidence="6" id="KW-0539">Nucleus</keyword>
<evidence type="ECO:0000259" key="9">
    <source>
        <dbReference type="PROSITE" id="PS50090"/>
    </source>
</evidence>
<name>A0AAN7LQA1_TRANT</name>
<dbReference type="PROSITE" id="PS51294">
    <property type="entry name" value="HTH_MYB"/>
    <property type="match status" value="2"/>
</dbReference>
<dbReference type="FunFam" id="1.10.10.60:FF:000355">
    <property type="entry name" value="Transcription factor MYB124"/>
    <property type="match status" value="1"/>
</dbReference>
<dbReference type="GO" id="GO:0000981">
    <property type="term" value="F:DNA-binding transcription factor activity, RNA polymerase II-specific"/>
    <property type="evidence" value="ECO:0007669"/>
    <property type="project" value="TreeGrafter"/>
</dbReference>
<evidence type="ECO:0000313" key="13">
    <source>
        <dbReference type="Proteomes" id="UP001346149"/>
    </source>
</evidence>
<sequence>MQREADSEDSKKKERCFVTWSQEEDDMLKEQISVHGTKNWTIIAANFKDKTSRQCRRRWYTYLNSDFKKGGWTPEEDLLLCEAQRVYGNRWTQIAKVVRGRTDNAVKNRFSTLRKRKAKIEALVKENSSSYINLNTKRATAHDPWGTDPEDLKRMRIAHSPNNLEYYTFIQTPQEQTRGTCDLPSRTPFSVLAQNIHDNPLRSHDEFGNMDKDDTALNDKEPFLKKDYPKVAAVTRQAELLSSLAMQVNMESADKVLQNTWTLWDSPVLQDLWNHGKEGNMMRNKILGTDFQQDFKEMLEVLRTSNRGSWESWSQLDLLEESSTFLDYSTGSTAPIQTVDDKSQPSSLHMEEGIHGPVCKHRIFSTGSTDQGFFPIEELFLMMIEIFPLSDGQEDGDGDGVFSSSSYLGFGSPLHETPVFGSFGAGIPSPKFSESERSFLMKVLGMEDSQSPALSTNASHPTPPCKRALLQDS</sequence>
<keyword evidence="3" id="KW-0805">Transcription regulation</keyword>
<comment type="caution">
    <text evidence="12">The sequence shown here is derived from an EMBL/GenBank/DDBJ whole genome shotgun (WGS) entry which is preliminary data.</text>
</comment>
<dbReference type="EMBL" id="JAXQNO010000011">
    <property type="protein sequence ID" value="KAK4788939.1"/>
    <property type="molecule type" value="Genomic_DNA"/>
</dbReference>
<evidence type="ECO:0000256" key="2">
    <source>
        <dbReference type="ARBA" id="ARBA00022737"/>
    </source>
</evidence>
<evidence type="ECO:0000256" key="5">
    <source>
        <dbReference type="ARBA" id="ARBA00023163"/>
    </source>
</evidence>
<keyword evidence="2" id="KW-0677">Repeat</keyword>
<feature type="compositionally biased region" description="Polar residues" evidence="8">
    <location>
        <begin position="450"/>
        <end position="460"/>
    </location>
</feature>
<dbReference type="InterPro" id="IPR050560">
    <property type="entry name" value="MYB_TF"/>
</dbReference>
<evidence type="ECO:0000256" key="4">
    <source>
        <dbReference type="ARBA" id="ARBA00023125"/>
    </source>
</evidence>